<dbReference type="Proteomes" id="UP000266915">
    <property type="component" value="Unassembled WGS sequence"/>
</dbReference>
<dbReference type="CDD" id="cd00586">
    <property type="entry name" value="4HBT"/>
    <property type="match status" value="1"/>
</dbReference>
<evidence type="ECO:0000313" key="1">
    <source>
        <dbReference type="EMBL" id="ROR81547.1"/>
    </source>
</evidence>
<dbReference type="AlphaFoldDB" id="A0A3N2C210"/>
<dbReference type="InterPro" id="IPR050563">
    <property type="entry name" value="4-hydroxybenzoyl-CoA_TE"/>
</dbReference>
<proteinExistence type="predicted"/>
<sequence length="157" mass="17642">MTRLHVPIPLRWGDLDAFNHVNNASMLKLLEEARVRVFWIPTLASEDVPPTAVIDASLEAETLTLVAHQEIEYLAPIPYQRDPLDVQLWMGKIGGASLQVAYEVYSPLGGASQTLYARASTTVVMVDAKTLKPRRISDVERAAWEPFLEDPIEFSRR</sequence>
<dbReference type="InterPro" id="IPR029069">
    <property type="entry name" value="HotDog_dom_sf"/>
</dbReference>
<organism evidence="1 2">
    <name type="scientific">Plantibacter flavus</name>
    <dbReference type="NCBI Taxonomy" id="150123"/>
    <lineage>
        <taxon>Bacteria</taxon>
        <taxon>Bacillati</taxon>
        <taxon>Actinomycetota</taxon>
        <taxon>Actinomycetes</taxon>
        <taxon>Micrococcales</taxon>
        <taxon>Microbacteriaceae</taxon>
        <taxon>Plantibacter</taxon>
    </lineage>
</organism>
<keyword evidence="2" id="KW-1185">Reference proteome</keyword>
<dbReference type="EMBL" id="RKHL01000001">
    <property type="protein sequence ID" value="ROR81547.1"/>
    <property type="molecule type" value="Genomic_DNA"/>
</dbReference>
<reference evidence="1 2" key="1">
    <citation type="submission" date="2018-11" db="EMBL/GenBank/DDBJ databases">
        <title>Sequencing the genomes of 1000 actinobacteria strains.</title>
        <authorList>
            <person name="Klenk H.-P."/>
        </authorList>
    </citation>
    <scope>NUCLEOTIDE SEQUENCE [LARGE SCALE GENOMIC DNA]</scope>
    <source>
        <strain evidence="1 2">DSM 14012</strain>
    </source>
</reference>
<dbReference type="PANTHER" id="PTHR31793:SF24">
    <property type="entry name" value="LONG-CHAIN ACYL-COA THIOESTERASE FADM"/>
    <property type="match status" value="1"/>
</dbReference>
<accession>A0A3N2C210</accession>
<keyword evidence="1" id="KW-0378">Hydrolase</keyword>
<dbReference type="Gene3D" id="3.10.129.10">
    <property type="entry name" value="Hotdog Thioesterase"/>
    <property type="match status" value="1"/>
</dbReference>
<comment type="caution">
    <text evidence="1">The sequence shown here is derived from an EMBL/GenBank/DDBJ whole genome shotgun (WGS) entry which is preliminary data.</text>
</comment>
<protein>
    <submittedName>
        <fullName evidence="1">Acyl-CoA thioester hydrolase</fullName>
    </submittedName>
</protein>
<name>A0A3N2C210_9MICO</name>
<dbReference type="SUPFAM" id="SSF54637">
    <property type="entry name" value="Thioesterase/thiol ester dehydrase-isomerase"/>
    <property type="match status" value="1"/>
</dbReference>
<dbReference type="GO" id="GO:0047617">
    <property type="term" value="F:fatty acyl-CoA hydrolase activity"/>
    <property type="evidence" value="ECO:0007669"/>
    <property type="project" value="TreeGrafter"/>
</dbReference>
<evidence type="ECO:0000313" key="2">
    <source>
        <dbReference type="Proteomes" id="UP000266915"/>
    </source>
</evidence>
<gene>
    <name evidence="1" type="ORF">EDD42_1611</name>
</gene>
<dbReference type="PANTHER" id="PTHR31793">
    <property type="entry name" value="4-HYDROXYBENZOYL-COA THIOESTERASE FAMILY MEMBER"/>
    <property type="match status" value="1"/>
</dbReference>
<dbReference type="RefSeq" id="WP_064295138.1">
    <property type="nucleotide sequence ID" value="NZ_FXAP01000001.1"/>
</dbReference>
<dbReference type="Pfam" id="PF13279">
    <property type="entry name" value="4HBT_2"/>
    <property type="match status" value="1"/>
</dbReference>